<reference evidence="3" key="1">
    <citation type="journal article" date="2019" name="Int. J. Syst. Evol. Microbiol.">
        <title>The Global Catalogue of Microorganisms (GCM) 10K type strain sequencing project: providing services to taxonomists for standard genome sequencing and annotation.</title>
        <authorList>
            <consortium name="The Broad Institute Genomics Platform"/>
            <consortium name="The Broad Institute Genome Sequencing Center for Infectious Disease"/>
            <person name="Wu L."/>
            <person name="Ma J."/>
        </authorList>
    </citation>
    <scope>NUCLEOTIDE SEQUENCE [LARGE SCALE GENOMIC DNA]</scope>
    <source>
        <strain evidence="3">2902at01</strain>
    </source>
</reference>
<dbReference type="Pfam" id="PF00293">
    <property type="entry name" value="NUDIX"/>
    <property type="match status" value="1"/>
</dbReference>
<dbReference type="EC" id="3.6.-.-" evidence="2"/>
<dbReference type="GO" id="GO:0016787">
    <property type="term" value="F:hydrolase activity"/>
    <property type="evidence" value="ECO:0007669"/>
    <property type="project" value="UniProtKB-KW"/>
</dbReference>
<dbReference type="RefSeq" id="WP_377542786.1">
    <property type="nucleotide sequence ID" value="NZ_JBHSBN010000003.1"/>
</dbReference>
<comment type="caution">
    <text evidence="2">The sequence shown here is derived from an EMBL/GenBank/DDBJ whole genome shotgun (WGS) entry which is preliminary data.</text>
</comment>
<dbReference type="InterPro" id="IPR015797">
    <property type="entry name" value="NUDIX_hydrolase-like_dom_sf"/>
</dbReference>
<sequence length="94" mass="10051">MLRTTVGMAAHVAARHAAVVRTGSGHVEPDEHPVQAARREARGELGIDAGNLAVTGVDQLLAIIKNRLKSIQHRNDLLDGLLTHTGMTLELDTT</sequence>
<organism evidence="2 3">
    <name type="scientific">Micromonospora zhanjiangensis</name>
    <dbReference type="NCBI Taxonomy" id="1522057"/>
    <lineage>
        <taxon>Bacteria</taxon>
        <taxon>Bacillati</taxon>
        <taxon>Actinomycetota</taxon>
        <taxon>Actinomycetes</taxon>
        <taxon>Micromonosporales</taxon>
        <taxon>Micromonosporaceae</taxon>
        <taxon>Micromonospora</taxon>
    </lineage>
</organism>
<evidence type="ECO:0000313" key="2">
    <source>
        <dbReference type="EMBL" id="MFC4105619.1"/>
    </source>
</evidence>
<evidence type="ECO:0000313" key="3">
    <source>
        <dbReference type="Proteomes" id="UP001595868"/>
    </source>
</evidence>
<name>A0ABV8KHT0_9ACTN</name>
<dbReference type="EMBL" id="JBHSBN010000003">
    <property type="protein sequence ID" value="MFC4105619.1"/>
    <property type="molecule type" value="Genomic_DNA"/>
</dbReference>
<dbReference type="Gene3D" id="3.90.79.10">
    <property type="entry name" value="Nucleoside Triphosphate Pyrophosphohydrolase"/>
    <property type="match status" value="1"/>
</dbReference>
<feature type="domain" description="Nudix hydrolase" evidence="1">
    <location>
        <begin position="24"/>
        <end position="56"/>
    </location>
</feature>
<dbReference type="SUPFAM" id="SSF55811">
    <property type="entry name" value="Nudix"/>
    <property type="match status" value="1"/>
</dbReference>
<accession>A0ABV8KHT0</accession>
<gene>
    <name evidence="2" type="ORF">ACFOX0_06670</name>
</gene>
<proteinExistence type="predicted"/>
<keyword evidence="2" id="KW-0378">Hydrolase</keyword>
<dbReference type="Proteomes" id="UP001595868">
    <property type="component" value="Unassembled WGS sequence"/>
</dbReference>
<dbReference type="InterPro" id="IPR000086">
    <property type="entry name" value="NUDIX_hydrolase_dom"/>
</dbReference>
<evidence type="ECO:0000259" key="1">
    <source>
        <dbReference type="Pfam" id="PF00293"/>
    </source>
</evidence>
<keyword evidence="3" id="KW-1185">Reference proteome</keyword>
<protein>
    <submittedName>
        <fullName evidence="2">NUDIX hydrolase</fullName>
        <ecNumber evidence="2">3.6.-.-</ecNumber>
    </submittedName>
</protein>